<dbReference type="Pfam" id="PF07687">
    <property type="entry name" value="M20_dimer"/>
    <property type="match status" value="1"/>
</dbReference>
<feature type="binding site" evidence="2">
    <location>
        <position position="109"/>
    </location>
    <ligand>
        <name>Mn(2+)</name>
        <dbReference type="ChEBI" id="CHEBI:29035"/>
        <label>2</label>
    </ligand>
</feature>
<dbReference type="InterPro" id="IPR011650">
    <property type="entry name" value="Peptidase_M20_dimer"/>
</dbReference>
<keyword evidence="1 4" id="KW-0378">Hydrolase</keyword>
<sequence>MPADASVAADLLAAARADADRTVELRRALHRTPEIGLQLPRTQALVLEALADLPIEVTTGTSTTSVVGVLRGGRPGPTYLLRGDMDALPVAEDTGLDFGSENPGVMHACGHDTHVAMLVGAARLLAERRDTLAGQVVFMFQPGEEGHHGARFMLEEGLLDVVPEAPVSGAFAVHISTMFPTGTINVRPGSMMASADQFTITVHGRGGHASTPHMSADPVPVAAEIILALQSMVTRRVDVFDPAVVTVGHLEAGRTDNIIPETALVHGTIRTLSPERRADMVASVQRVGEHVAAAHELRGEFVRVEGYPVTVNDAEVAAQVTEAAAVLLGADASAVMPQPLMGAEDFSYVLEQVPGAMAFLGARLPELDPATAPGNHSNLVVFDEAAFPAGVAMYALMAVQALAG</sequence>
<dbReference type="Proteomes" id="UP000471152">
    <property type="component" value="Unassembled WGS sequence"/>
</dbReference>
<keyword evidence="6" id="KW-1185">Reference proteome</keyword>
<dbReference type="GO" id="GO:0019877">
    <property type="term" value="P:diaminopimelate biosynthetic process"/>
    <property type="evidence" value="ECO:0007669"/>
    <property type="project" value="UniProtKB-ARBA"/>
</dbReference>
<dbReference type="Gene3D" id="3.40.630.10">
    <property type="entry name" value="Zn peptidases"/>
    <property type="match status" value="1"/>
</dbReference>
<dbReference type="SUPFAM" id="SSF55031">
    <property type="entry name" value="Bacterial exopeptidase dimerisation domain"/>
    <property type="match status" value="1"/>
</dbReference>
<keyword evidence="2" id="KW-0479">Metal-binding</keyword>
<evidence type="ECO:0000313" key="7">
    <source>
        <dbReference type="Proteomes" id="UP000471152"/>
    </source>
</evidence>
<evidence type="ECO:0000313" key="4">
    <source>
        <dbReference type="EMBL" id="NEK94174.1"/>
    </source>
</evidence>
<reference evidence="4 6" key="1">
    <citation type="submission" date="2020-01" db="EMBL/GenBank/DDBJ databases">
        <title>the WGS Modestobacter muralis CPCC 204518.</title>
        <authorList>
            <person name="Jiang Z."/>
        </authorList>
    </citation>
    <scope>NUCLEOTIDE SEQUENCE [LARGE SCALE GENOMIC DNA]</scope>
    <source>
        <strain evidence="4 6">DSM 100205</strain>
    </source>
</reference>
<dbReference type="SUPFAM" id="SSF53187">
    <property type="entry name" value="Zn-dependent exopeptidases"/>
    <property type="match status" value="1"/>
</dbReference>
<reference evidence="5 7" key="2">
    <citation type="submission" date="2020-02" db="EMBL/GenBank/DDBJ databases">
        <title>The WGS of Modestobacter muralis DSM 100205.</title>
        <authorList>
            <person name="Jiang Z."/>
        </authorList>
    </citation>
    <scope>NUCLEOTIDE SEQUENCE [LARGE SCALE GENOMIC DNA]</scope>
    <source>
        <strain evidence="5 7">DSM 100205</strain>
    </source>
</reference>
<name>A0A6P0EW74_9ACTN</name>
<feature type="binding site" evidence="2">
    <location>
        <position position="376"/>
    </location>
    <ligand>
        <name>Mn(2+)</name>
        <dbReference type="ChEBI" id="CHEBI:29035"/>
        <label>2</label>
    </ligand>
</feature>
<dbReference type="EMBL" id="JAAGWH010000017">
    <property type="protein sequence ID" value="NEK94174.1"/>
    <property type="molecule type" value="Genomic_DNA"/>
</dbReference>
<dbReference type="InterPro" id="IPR017439">
    <property type="entry name" value="Amidohydrolase"/>
</dbReference>
<dbReference type="CDD" id="cd03886">
    <property type="entry name" value="M20_Acy1"/>
    <property type="match status" value="1"/>
</dbReference>
<dbReference type="NCBIfam" id="TIGR01891">
    <property type="entry name" value="amidohydrolases"/>
    <property type="match status" value="1"/>
</dbReference>
<dbReference type="RefSeq" id="WP_163610638.1">
    <property type="nucleotide sequence ID" value="NZ_JAAGWB010000017.1"/>
</dbReference>
<dbReference type="PANTHER" id="PTHR11014">
    <property type="entry name" value="PEPTIDASE M20 FAMILY MEMBER"/>
    <property type="match status" value="1"/>
</dbReference>
<evidence type="ECO:0000256" key="2">
    <source>
        <dbReference type="PIRSR" id="PIRSR005962-1"/>
    </source>
</evidence>
<dbReference type="PANTHER" id="PTHR11014:SF63">
    <property type="entry name" value="METALLOPEPTIDASE, PUTATIVE (AFU_ORTHOLOGUE AFUA_6G09600)-RELATED"/>
    <property type="match status" value="1"/>
</dbReference>
<proteinExistence type="predicted"/>
<protein>
    <submittedName>
        <fullName evidence="4">Amidohydrolase</fullName>
    </submittedName>
</protein>
<comment type="cofactor">
    <cofactor evidence="2">
        <name>Mn(2+)</name>
        <dbReference type="ChEBI" id="CHEBI:29035"/>
    </cofactor>
    <text evidence="2">The Mn(2+) ion enhances activity.</text>
</comment>
<feature type="binding site" evidence="2">
    <location>
        <position position="111"/>
    </location>
    <ligand>
        <name>Mn(2+)</name>
        <dbReference type="ChEBI" id="CHEBI:29035"/>
        <label>2</label>
    </ligand>
</feature>
<evidence type="ECO:0000256" key="1">
    <source>
        <dbReference type="ARBA" id="ARBA00022801"/>
    </source>
</evidence>
<dbReference type="EMBL" id="JAAGWB010000017">
    <property type="protein sequence ID" value="NEN50942.1"/>
    <property type="molecule type" value="Genomic_DNA"/>
</dbReference>
<feature type="domain" description="Peptidase M20 dimerisation" evidence="3">
    <location>
        <begin position="197"/>
        <end position="289"/>
    </location>
</feature>
<accession>A0A6P0EW74</accession>
<dbReference type="FunFam" id="3.30.70.360:FF:000001">
    <property type="entry name" value="N-acetyldiaminopimelate deacetylase"/>
    <property type="match status" value="1"/>
</dbReference>
<dbReference type="GO" id="GO:0046872">
    <property type="term" value="F:metal ion binding"/>
    <property type="evidence" value="ECO:0007669"/>
    <property type="project" value="UniProtKB-KW"/>
</dbReference>
<dbReference type="Pfam" id="PF01546">
    <property type="entry name" value="Peptidase_M20"/>
    <property type="match status" value="1"/>
</dbReference>
<dbReference type="InterPro" id="IPR002933">
    <property type="entry name" value="Peptidase_M20"/>
</dbReference>
<dbReference type="AlphaFoldDB" id="A0A6P0EW74"/>
<organism evidence="4 6">
    <name type="scientific">Modestobacter muralis</name>
    <dbReference type="NCBI Taxonomy" id="1608614"/>
    <lineage>
        <taxon>Bacteria</taxon>
        <taxon>Bacillati</taxon>
        <taxon>Actinomycetota</taxon>
        <taxon>Actinomycetes</taxon>
        <taxon>Geodermatophilales</taxon>
        <taxon>Geodermatophilaceae</taxon>
        <taxon>Modestobacter</taxon>
    </lineage>
</organism>
<evidence type="ECO:0000313" key="6">
    <source>
        <dbReference type="Proteomes" id="UP000468828"/>
    </source>
</evidence>
<dbReference type="Gene3D" id="3.30.70.360">
    <property type="match status" value="1"/>
</dbReference>
<comment type="caution">
    <text evidence="4">The sequence shown here is derived from an EMBL/GenBank/DDBJ whole genome shotgun (WGS) entry which is preliminary data.</text>
</comment>
<dbReference type="InterPro" id="IPR036264">
    <property type="entry name" value="Bact_exopeptidase_dim_dom"/>
</dbReference>
<dbReference type="PIRSF" id="PIRSF005962">
    <property type="entry name" value="Pept_M20D_amidohydro"/>
    <property type="match status" value="1"/>
</dbReference>
<dbReference type="Proteomes" id="UP000468828">
    <property type="component" value="Unassembled WGS sequence"/>
</dbReference>
<evidence type="ECO:0000259" key="3">
    <source>
        <dbReference type="Pfam" id="PF07687"/>
    </source>
</evidence>
<keyword evidence="2" id="KW-0464">Manganese</keyword>
<feature type="binding site" evidence="2">
    <location>
        <position position="145"/>
    </location>
    <ligand>
        <name>Mn(2+)</name>
        <dbReference type="ChEBI" id="CHEBI:29035"/>
        <label>2</label>
    </ligand>
</feature>
<gene>
    <name evidence="5" type="ORF">G3R41_08305</name>
    <name evidence="4" type="ORF">GCU67_08300</name>
</gene>
<dbReference type="GO" id="GO:0050118">
    <property type="term" value="F:N-acetyldiaminopimelate deacetylase activity"/>
    <property type="evidence" value="ECO:0007669"/>
    <property type="project" value="UniProtKB-ARBA"/>
</dbReference>
<feature type="binding site" evidence="2">
    <location>
        <position position="174"/>
    </location>
    <ligand>
        <name>Mn(2+)</name>
        <dbReference type="ChEBI" id="CHEBI:29035"/>
        <label>2</label>
    </ligand>
</feature>
<evidence type="ECO:0000313" key="5">
    <source>
        <dbReference type="EMBL" id="NEN50942.1"/>
    </source>
</evidence>